<dbReference type="InterPro" id="IPR011010">
    <property type="entry name" value="DNA_brk_join_enz"/>
</dbReference>
<protein>
    <submittedName>
        <fullName evidence="9">Transposase from transposon Tn916</fullName>
    </submittedName>
</protein>
<evidence type="ECO:0000256" key="1">
    <source>
        <dbReference type="ARBA" id="ARBA00003283"/>
    </source>
</evidence>
<dbReference type="GO" id="GO:0003677">
    <property type="term" value="F:DNA binding"/>
    <property type="evidence" value="ECO:0007669"/>
    <property type="project" value="UniProtKB-UniRule"/>
</dbReference>
<dbReference type="RefSeq" id="WP_103238440.1">
    <property type="nucleotide sequence ID" value="NZ_JANJZD010000004.1"/>
</dbReference>
<dbReference type="InterPro" id="IPR050090">
    <property type="entry name" value="Tyrosine_recombinase_XerCD"/>
</dbReference>
<dbReference type="PANTHER" id="PTHR30349">
    <property type="entry name" value="PHAGE INTEGRASE-RELATED"/>
    <property type="match status" value="1"/>
</dbReference>
<evidence type="ECO:0000256" key="4">
    <source>
        <dbReference type="ARBA" id="ARBA00023125"/>
    </source>
</evidence>
<organism evidence="9 10">
    <name type="scientific">Acetatifactor muris</name>
    <dbReference type="NCBI Taxonomy" id="879566"/>
    <lineage>
        <taxon>Bacteria</taxon>
        <taxon>Bacillati</taxon>
        <taxon>Bacillota</taxon>
        <taxon>Clostridia</taxon>
        <taxon>Lachnospirales</taxon>
        <taxon>Lachnospiraceae</taxon>
        <taxon>Acetatifactor</taxon>
    </lineage>
</organism>
<dbReference type="InterPro" id="IPR010998">
    <property type="entry name" value="Integrase_recombinase_N"/>
</dbReference>
<dbReference type="OrthoDB" id="111144at2"/>
<feature type="domain" description="Tyr recombinase" evidence="7">
    <location>
        <begin position="177"/>
        <end position="371"/>
    </location>
</feature>
<dbReference type="AlphaFoldDB" id="A0A2K4ZD13"/>
<gene>
    <name evidence="9" type="primary">Int-Tn_1</name>
    <name evidence="9" type="ORF">AMURIS_01060</name>
</gene>
<name>A0A2K4ZD13_9FIRM</name>
<dbReference type="EMBL" id="OFSM01000004">
    <property type="protein sequence ID" value="SOY28353.1"/>
    <property type="molecule type" value="Genomic_DNA"/>
</dbReference>
<accession>A0A2K4ZD13</accession>
<dbReference type="InterPro" id="IPR013762">
    <property type="entry name" value="Integrase-like_cat_sf"/>
</dbReference>
<evidence type="ECO:0000259" key="8">
    <source>
        <dbReference type="PROSITE" id="PS51900"/>
    </source>
</evidence>
<evidence type="ECO:0000313" key="10">
    <source>
        <dbReference type="Proteomes" id="UP000236311"/>
    </source>
</evidence>
<dbReference type="SUPFAM" id="SSF56349">
    <property type="entry name" value="DNA breaking-rejoining enzymes"/>
    <property type="match status" value="1"/>
</dbReference>
<reference evidence="9 10" key="1">
    <citation type="submission" date="2018-01" db="EMBL/GenBank/DDBJ databases">
        <authorList>
            <person name="Gaut B.S."/>
            <person name="Morton B.R."/>
            <person name="Clegg M.T."/>
            <person name="Duvall M.R."/>
        </authorList>
    </citation>
    <scope>NUCLEOTIDE SEQUENCE [LARGE SCALE GENOMIC DNA]</scope>
    <source>
        <strain evidence="9">GP69</strain>
    </source>
</reference>
<dbReference type="GO" id="GO:0015074">
    <property type="term" value="P:DNA integration"/>
    <property type="evidence" value="ECO:0007669"/>
    <property type="project" value="UniProtKB-KW"/>
</dbReference>
<keyword evidence="3" id="KW-0229">DNA integration</keyword>
<proteinExistence type="inferred from homology"/>
<evidence type="ECO:0000259" key="7">
    <source>
        <dbReference type="PROSITE" id="PS51898"/>
    </source>
</evidence>
<dbReference type="PROSITE" id="PS51900">
    <property type="entry name" value="CB"/>
    <property type="match status" value="1"/>
</dbReference>
<dbReference type="Gene3D" id="1.10.150.130">
    <property type="match status" value="1"/>
</dbReference>
<dbReference type="PANTHER" id="PTHR30349:SF64">
    <property type="entry name" value="PROPHAGE INTEGRASE INTD-RELATED"/>
    <property type="match status" value="1"/>
</dbReference>
<evidence type="ECO:0000256" key="3">
    <source>
        <dbReference type="ARBA" id="ARBA00022908"/>
    </source>
</evidence>
<evidence type="ECO:0000256" key="5">
    <source>
        <dbReference type="ARBA" id="ARBA00023172"/>
    </source>
</evidence>
<comment type="function">
    <text evidence="1">Site-specific tyrosine recombinase, which acts by catalyzing the cutting and rejoining of the recombining DNA molecules.</text>
</comment>
<feature type="domain" description="Core-binding (CB)" evidence="8">
    <location>
        <begin position="68"/>
        <end position="156"/>
    </location>
</feature>
<evidence type="ECO:0000313" key="9">
    <source>
        <dbReference type="EMBL" id="SOY28353.1"/>
    </source>
</evidence>
<dbReference type="InterPro" id="IPR002104">
    <property type="entry name" value="Integrase_catalytic"/>
</dbReference>
<keyword evidence="5" id="KW-0233">DNA recombination</keyword>
<dbReference type="Pfam" id="PF00589">
    <property type="entry name" value="Phage_integrase"/>
    <property type="match status" value="1"/>
</dbReference>
<dbReference type="InterPro" id="IPR044068">
    <property type="entry name" value="CB"/>
</dbReference>
<keyword evidence="4 6" id="KW-0238">DNA-binding</keyword>
<evidence type="ECO:0000256" key="6">
    <source>
        <dbReference type="PROSITE-ProRule" id="PRU01248"/>
    </source>
</evidence>
<evidence type="ECO:0000256" key="2">
    <source>
        <dbReference type="ARBA" id="ARBA00008857"/>
    </source>
</evidence>
<dbReference type="PROSITE" id="PS51898">
    <property type="entry name" value="TYR_RECOMBINASE"/>
    <property type="match status" value="1"/>
</dbReference>
<dbReference type="GO" id="GO:0006310">
    <property type="term" value="P:DNA recombination"/>
    <property type="evidence" value="ECO:0007669"/>
    <property type="project" value="UniProtKB-KW"/>
</dbReference>
<dbReference type="CDD" id="cd01189">
    <property type="entry name" value="INT_ICEBs1_C_like"/>
    <property type="match status" value="1"/>
</dbReference>
<keyword evidence="10" id="KW-1185">Reference proteome</keyword>
<dbReference type="InterPro" id="IPR004107">
    <property type="entry name" value="Integrase_SAM-like_N"/>
</dbReference>
<dbReference type="Proteomes" id="UP000236311">
    <property type="component" value="Unassembled WGS sequence"/>
</dbReference>
<dbReference type="Gene3D" id="1.10.443.10">
    <property type="entry name" value="Intergrase catalytic core"/>
    <property type="match status" value="1"/>
</dbReference>
<sequence>MARIGKNVYFRCSTGKWEGRFVKGRKSNGRLWYGYVSGMTEAECTMKRDLAAKNFEEERKQAGMGDRLLFTAVASRWLASEGRTKKDSTICKYHNNLKLHLNPRFQGRRFTEITREEVTDYITELQMKGGDSGNGMSHNTVKGILSVLRSVLEYGERQHHLPAANLTRLSVGDSENLPLRVLTENEERMLLDYILSNLDSDGLGILLVLYTGLRLGELCSLHWDDIDLNEGTVFVHTTMKRIQTPNNPKCKTEVSITSPKSRKSIRTIPLHDDILSLLGERAGVSGSFFLTGAKDAYIEPRTMENRFKAIIKTVGIAGATFHTLRHTFATRSIENGVDAKVLSEFLGHASVKLTLDRYVHPSEGQKRKNINVLPGFRNKLELKTDEIRRERNS</sequence>
<dbReference type="Pfam" id="PF14659">
    <property type="entry name" value="Phage_int_SAM_3"/>
    <property type="match status" value="1"/>
</dbReference>
<comment type="similarity">
    <text evidence="2">Belongs to the 'phage' integrase family.</text>
</comment>